<dbReference type="Pfam" id="PF26412">
    <property type="entry name" value="BrxE"/>
    <property type="match status" value="1"/>
</dbReference>
<sequence length="216" mass="23725">MTSTDFADAFVSTKEALHEAGIDDEFFLDLIASRLLIERVGESNNQGWWDSRVLSETGRARLDEVTPKTQLQSRITLASKVGRKAESDHLPADTISLFSFGPQVESRISAAIEDIDASDDQPLEALESISVQSLSEGWTDRIIEQTGSNITAASTTLNDPGSGDSFCVGEDGYTQSEIEPEKWRLLATLLQGYGQNTDRLCVPYYPLKSEIKSESV</sequence>
<reference evidence="2" key="1">
    <citation type="submission" date="2016-10" db="EMBL/GenBank/DDBJ databases">
        <authorList>
            <person name="Varghese N."/>
            <person name="Submissions S."/>
        </authorList>
    </citation>
    <scope>NUCLEOTIDE SEQUENCE [LARGE SCALE GENOMIC DNA]</scope>
    <source>
        <strain evidence="2">CGMCC 1.8711</strain>
    </source>
</reference>
<evidence type="ECO:0008006" key="3">
    <source>
        <dbReference type="Google" id="ProtNLM"/>
    </source>
</evidence>
<dbReference type="AlphaFoldDB" id="A0A1I6HGD6"/>
<keyword evidence="2" id="KW-1185">Reference proteome</keyword>
<gene>
    <name evidence="1" type="ORF">SAMN04488124_2218</name>
</gene>
<protein>
    <recommendedName>
        <fullName evidence="3">BrxE family protein</fullName>
    </recommendedName>
</protein>
<dbReference type="NCBIfam" id="NF033447">
    <property type="entry name" value="BrxE_fam"/>
    <property type="match status" value="1"/>
</dbReference>
<organism evidence="1 2">
    <name type="scientific">Halogeometricum limi</name>
    <dbReference type="NCBI Taxonomy" id="555875"/>
    <lineage>
        <taxon>Archaea</taxon>
        <taxon>Methanobacteriati</taxon>
        <taxon>Methanobacteriota</taxon>
        <taxon>Stenosarchaea group</taxon>
        <taxon>Halobacteria</taxon>
        <taxon>Halobacteriales</taxon>
        <taxon>Haloferacaceae</taxon>
        <taxon>Halogeometricum</taxon>
    </lineage>
</organism>
<dbReference type="InterPro" id="IPR058690">
    <property type="entry name" value="BrxE"/>
</dbReference>
<dbReference type="Proteomes" id="UP000243250">
    <property type="component" value="Unassembled WGS sequence"/>
</dbReference>
<dbReference type="EMBL" id="FOYS01000003">
    <property type="protein sequence ID" value="SFR53575.1"/>
    <property type="molecule type" value="Genomic_DNA"/>
</dbReference>
<proteinExistence type="predicted"/>
<evidence type="ECO:0000313" key="1">
    <source>
        <dbReference type="EMBL" id="SFR53575.1"/>
    </source>
</evidence>
<evidence type="ECO:0000313" key="2">
    <source>
        <dbReference type="Proteomes" id="UP000243250"/>
    </source>
</evidence>
<dbReference type="STRING" id="555875.SAMN04488124_2218"/>
<dbReference type="OrthoDB" id="261302at2157"/>
<dbReference type="RefSeq" id="WP_089880643.1">
    <property type="nucleotide sequence ID" value="NZ_FOYS01000003.1"/>
</dbReference>
<accession>A0A1I6HGD6</accession>
<name>A0A1I6HGD6_9EURY</name>